<evidence type="ECO:0008006" key="6">
    <source>
        <dbReference type="Google" id="ProtNLM"/>
    </source>
</evidence>
<keyword evidence="3" id="KW-0732">Signal</keyword>
<evidence type="ECO:0000313" key="5">
    <source>
        <dbReference type="Proteomes" id="UP000501122"/>
    </source>
</evidence>
<dbReference type="Proteomes" id="UP000501122">
    <property type="component" value="Chromosome"/>
</dbReference>
<feature type="chain" id="PRO_5041964887" description="LPXTG cell wall anchor domain-containing protein" evidence="3">
    <location>
        <begin position="23"/>
        <end position="270"/>
    </location>
</feature>
<protein>
    <recommendedName>
        <fullName evidence="6">LPXTG cell wall anchor domain-containing protein</fullName>
    </recommendedName>
</protein>
<evidence type="ECO:0000256" key="3">
    <source>
        <dbReference type="SAM" id="SignalP"/>
    </source>
</evidence>
<accession>A0AAE7BZK9</accession>
<evidence type="ECO:0000313" key="4">
    <source>
        <dbReference type="EMBL" id="QIH77650.1"/>
    </source>
</evidence>
<feature type="compositionally biased region" description="Polar residues" evidence="1">
    <location>
        <begin position="220"/>
        <end position="230"/>
    </location>
</feature>
<gene>
    <name evidence="4" type="ORF">GTN30_03130</name>
</gene>
<name>A0AAE7BZK9_9STAP</name>
<dbReference type="RefSeq" id="WP_164953117.1">
    <property type="nucleotide sequence ID" value="NZ_CP047363.1"/>
</dbReference>
<reference evidence="4" key="1">
    <citation type="journal article" date="2020" name="Antimicrob. Agents Chemother.">
        <title>The novel macrolide resistance genes mef(D), msr(F) and msr(H) are present on resistance islands in Macrococcus canis, Macrococcus caseolyticus and Staphylococcus aureus.</title>
        <authorList>
            <person name="Schwendener S."/>
            <person name="Dona V."/>
            <person name="Perreten V."/>
        </authorList>
    </citation>
    <scope>NUCLEOTIDE SEQUENCE</scope>
    <source>
        <strain evidence="4">Epi0076A</strain>
    </source>
</reference>
<sequence length="270" mass="29181">MKKTMISATFASLLFLPATAFAAETTETPVEKVTSESNEISVEEPMMTTTSVVDEVTTVEGTVTSEDTSWIPEVMEDAPVSEEMTETPEYVEAVPYETTEEPRVTAVGEPVFEEDKPVGVIPEEDKNDMVDPEFSVVDRTDKSTETVDPGFSVVDRTDKSAETVDPGFSVVDRTDKSTETVDPGFSVVDRTDKSAETVDPGFSVVDRTENHAISTLATTSEQVSHSNTAPAQVVSEKHSSLPMTGEGNHTTIYAALLAVAGLVTLRLFKK</sequence>
<keyword evidence="2" id="KW-0812">Transmembrane</keyword>
<proteinExistence type="predicted"/>
<evidence type="ECO:0000256" key="2">
    <source>
        <dbReference type="SAM" id="Phobius"/>
    </source>
</evidence>
<organism evidence="4 5">
    <name type="scientific">Macrococcoides canis</name>
    <dbReference type="NCBI Taxonomy" id="1855823"/>
    <lineage>
        <taxon>Bacteria</taxon>
        <taxon>Bacillati</taxon>
        <taxon>Bacillota</taxon>
        <taxon>Bacilli</taxon>
        <taxon>Bacillales</taxon>
        <taxon>Staphylococcaceae</taxon>
        <taxon>Macrococcoides</taxon>
    </lineage>
</organism>
<keyword evidence="2" id="KW-1133">Transmembrane helix</keyword>
<evidence type="ECO:0000256" key="1">
    <source>
        <dbReference type="SAM" id="MobiDB-lite"/>
    </source>
</evidence>
<feature type="signal peptide" evidence="3">
    <location>
        <begin position="1"/>
        <end position="22"/>
    </location>
</feature>
<feature type="transmembrane region" description="Helical" evidence="2">
    <location>
        <begin position="250"/>
        <end position="268"/>
    </location>
</feature>
<dbReference type="AlphaFoldDB" id="A0AAE7BZK9"/>
<feature type="region of interest" description="Disordered" evidence="1">
    <location>
        <begin position="220"/>
        <end position="242"/>
    </location>
</feature>
<keyword evidence="2" id="KW-0472">Membrane</keyword>
<dbReference type="EMBL" id="CP047363">
    <property type="protein sequence ID" value="QIH77650.1"/>
    <property type="molecule type" value="Genomic_DNA"/>
</dbReference>